<proteinExistence type="predicted"/>
<dbReference type="EMBL" id="CDHK01000004">
    <property type="protein sequence ID" value="CEO60662.1"/>
    <property type="molecule type" value="Genomic_DNA"/>
</dbReference>
<dbReference type="GO" id="GO:0016853">
    <property type="term" value="F:isomerase activity"/>
    <property type="evidence" value="ECO:0007669"/>
    <property type="project" value="TreeGrafter"/>
</dbReference>
<dbReference type="PIRSF" id="PIRSF016184">
    <property type="entry name" value="PhzC_PhzF"/>
    <property type="match status" value="1"/>
</dbReference>
<dbReference type="STRING" id="104259.A0A0F7VK28"/>
<accession>A0A0F7VK28</accession>
<dbReference type="GO" id="GO:0005737">
    <property type="term" value="C:cytoplasm"/>
    <property type="evidence" value="ECO:0007669"/>
    <property type="project" value="TreeGrafter"/>
</dbReference>
<reference evidence="3" key="1">
    <citation type="journal article" date="2015" name="Genome Announc.">
        <title>Draft genome sequence of the fungus Penicillium brasilianum MG11.</title>
        <authorList>
            <person name="Horn F."/>
            <person name="Linde J."/>
            <person name="Mattern D.J."/>
            <person name="Walther G."/>
            <person name="Guthke R."/>
            <person name="Brakhage A.A."/>
            <person name="Valiante V."/>
        </authorList>
    </citation>
    <scope>NUCLEOTIDE SEQUENCE [LARGE SCALE GENOMIC DNA]</scope>
    <source>
        <strain evidence="3">MG11</strain>
    </source>
</reference>
<dbReference type="Proteomes" id="UP000042958">
    <property type="component" value="Unassembled WGS sequence"/>
</dbReference>
<dbReference type="InterPro" id="IPR003719">
    <property type="entry name" value="Phenazine_PhzF-like"/>
</dbReference>
<name>A0A0F7VK28_PENBI</name>
<dbReference type="AlphaFoldDB" id="A0A0F7VK28"/>
<dbReference type="PANTHER" id="PTHR13774:SF32">
    <property type="entry name" value="ANTISENSE-ENHANCING SEQUENCE 1"/>
    <property type="match status" value="1"/>
</dbReference>
<evidence type="ECO:0000313" key="2">
    <source>
        <dbReference type="EMBL" id="CEO60662.1"/>
    </source>
</evidence>
<dbReference type="Gene3D" id="3.10.310.10">
    <property type="entry name" value="Diaminopimelate Epimerase, Chain A, domain 1"/>
    <property type="match status" value="2"/>
</dbReference>
<organism evidence="2 3">
    <name type="scientific">Penicillium brasilianum</name>
    <dbReference type="NCBI Taxonomy" id="104259"/>
    <lineage>
        <taxon>Eukaryota</taxon>
        <taxon>Fungi</taxon>
        <taxon>Dikarya</taxon>
        <taxon>Ascomycota</taxon>
        <taxon>Pezizomycotina</taxon>
        <taxon>Eurotiomycetes</taxon>
        <taxon>Eurotiomycetidae</taxon>
        <taxon>Eurotiales</taxon>
        <taxon>Aspergillaceae</taxon>
        <taxon>Penicillium</taxon>
    </lineage>
</organism>
<evidence type="ECO:0008006" key="4">
    <source>
        <dbReference type="Google" id="ProtNLM"/>
    </source>
</evidence>
<protein>
    <recommendedName>
        <fullName evidence="4">Phenazine biosynthesis protein</fullName>
    </recommendedName>
</protein>
<evidence type="ECO:0000313" key="3">
    <source>
        <dbReference type="Proteomes" id="UP000042958"/>
    </source>
</evidence>
<dbReference type="PANTHER" id="PTHR13774">
    <property type="entry name" value="PHENAZINE BIOSYNTHESIS PROTEIN"/>
    <property type="match status" value="1"/>
</dbReference>
<gene>
    <name evidence="2" type="ORF">PMG11_05263</name>
</gene>
<feature type="active site" evidence="1">
    <location>
        <position position="48"/>
    </location>
</feature>
<dbReference type="Pfam" id="PF02567">
    <property type="entry name" value="PhzC-PhzF"/>
    <property type="match status" value="1"/>
</dbReference>
<dbReference type="NCBIfam" id="TIGR00654">
    <property type="entry name" value="PhzF_family"/>
    <property type="match status" value="1"/>
</dbReference>
<sequence>MTTLRYYIVDVFSSIAYKGNPLAVVDNKADALTKSQMQLIARQFNLSETTFICAPTAPNADLRLRSFLPNGEEVFGAGHNSLGAWWWAVHSGTREAPQNHTSRIYHQQLGEAVLPVEVSRSPKGDINISMRHGEPQFLNEHANKASLADSLGIEATDIGLQSPSGTTLFDEAQVVTTSPARHLLVPLRNKEVLDRVTFANKERIAEELVSTESHNSGVYVFTAVKSVNGTPRFEARFFSPGMGMEDPATGSAAGPLAAYVWKNARELVSAQDDEGLKDVGIEVVQGLKTGRECLMKVMIGRPGAVGSIELSGTGVLVADGNIVVPLSDIVF</sequence>
<evidence type="ECO:0000256" key="1">
    <source>
        <dbReference type="PIRSR" id="PIRSR016184-1"/>
    </source>
</evidence>
<dbReference type="SUPFAM" id="SSF54506">
    <property type="entry name" value="Diaminopimelate epimerase-like"/>
    <property type="match status" value="1"/>
</dbReference>
<keyword evidence="3" id="KW-1185">Reference proteome</keyword>
<dbReference type="OrthoDB" id="75169at2759"/>